<evidence type="ECO:0000313" key="3">
    <source>
        <dbReference type="Proteomes" id="UP000238762"/>
    </source>
</evidence>
<reference evidence="2 3" key="2">
    <citation type="submission" date="2018-03" db="EMBL/GenBank/DDBJ databases">
        <title>The ancient ancestry and fast evolution of plastids.</title>
        <authorList>
            <person name="Moore K.R."/>
            <person name="Magnabosco C."/>
            <person name="Momper L."/>
            <person name="Gold D.A."/>
            <person name="Bosak T."/>
            <person name="Fournier G.P."/>
        </authorList>
    </citation>
    <scope>NUCLEOTIDE SEQUENCE [LARGE SCALE GENOMIC DNA]</scope>
    <source>
        <strain evidence="2 3">CCAP 1448/3</strain>
    </source>
</reference>
<dbReference type="EMBL" id="PVWJ01000002">
    <property type="protein sequence ID" value="PSB05205.1"/>
    <property type="molecule type" value="Genomic_DNA"/>
</dbReference>
<proteinExistence type="predicted"/>
<gene>
    <name evidence="2" type="ORF">C7B64_00750</name>
</gene>
<feature type="signal peptide" evidence="1">
    <location>
        <begin position="1"/>
        <end position="28"/>
    </location>
</feature>
<evidence type="ECO:0008006" key="4">
    <source>
        <dbReference type="Google" id="ProtNLM"/>
    </source>
</evidence>
<name>A0A2T1CAA2_9CYAN</name>
<protein>
    <recommendedName>
        <fullName evidence="4">PEP-CTERM sorting domain-containing protein</fullName>
    </recommendedName>
</protein>
<dbReference type="AlphaFoldDB" id="A0A2T1CAA2"/>
<dbReference type="RefSeq" id="WP_106286750.1">
    <property type="nucleotide sequence ID" value="NZ_CAWNTC010000104.1"/>
</dbReference>
<evidence type="ECO:0000313" key="2">
    <source>
        <dbReference type="EMBL" id="PSB05205.1"/>
    </source>
</evidence>
<organism evidence="2 3">
    <name type="scientific">Merismopedia glauca CCAP 1448/3</name>
    <dbReference type="NCBI Taxonomy" id="1296344"/>
    <lineage>
        <taxon>Bacteria</taxon>
        <taxon>Bacillati</taxon>
        <taxon>Cyanobacteriota</taxon>
        <taxon>Cyanophyceae</taxon>
        <taxon>Synechococcales</taxon>
        <taxon>Merismopediaceae</taxon>
        <taxon>Merismopedia</taxon>
    </lineage>
</organism>
<sequence>MKVAIFLSCLSSLGIGIVYLSAMAPAQAISIHKSDFINNSDRTNFNGFEGLPANENFGELSNQIYTEDGITVEQVDGDQNGIKTNFTSWGAEGNRAWYANGGDFGYTKIVRQDNSDFVNIGLLIGSGYWNHLSVTYVYNVLNDGVSVLSGTLLRDAPSKYLGFSAGGFDEIRLGAYLGNNPNQILDGFQTLAIDSIELSAKAVPEPTTMLGTLAFSILGSSAWLKRKRKKA</sequence>
<evidence type="ECO:0000256" key="1">
    <source>
        <dbReference type="SAM" id="SignalP"/>
    </source>
</evidence>
<dbReference type="Proteomes" id="UP000238762">
    <property type="component" value="Unassembled WGS sequence"/>
</dbReference>
<dbReference type="InterPro" id="IPR013424">
    <property type="entry name" value="Ice-binding_C"/>
</dbReference>
<dbReference type="OrthoDB" id="9791170at2"/>
<comment type="caution">
    <text evidence="2">The sequence shown here is derived from an EMBL/GenBank/DDBJ whole genome shotgun (WGS) entry which is preliminary data.</text>
</comment>
<accession>A0A2T1CAA2</accession>
<keyword evidence="3" id="KW-1185">Reference proteome</keyword>
<feature type="chain" id="PRO_5015432698" description="PEP-CTERM sorting domain-containing protein" evidence="1">
    <location>
        <begin position="29"/>
        <end position="231"/>
    </location>
</feature>
<reference evidence="2 3" key="1">
    <citation type="submission" date="2018-02" db="EMBL/GenBank/DDBJ databases">
        <authorList>
            <person name="Cohen D.B."/>
            <person name="Kent A.D."/>
        </authorList>
    </citation>
    <scope>NUCLEOTIDE SEQUENCE [LARGE SCALE GENOMIC DNA]</scope>
    <source>
        <strain evidence="2 3">CCAP 1448/3</strain>
    </source>
</reference>
<keyword evidence="1" id="KW-0732">Signal</keyword>
<dbReference type="NCBIfam" id="TIGR02595">
    <property type="entry name" value="PEP_CTERM"/>
    <property type="match status" value="1"/>
</dbReference>